<comment type="caution">
    <text evidence="15">The sequence shown here is derived from an EMBL/GenBank/DDBJ whole genome shotgun (WGS) entry which is preliminary data.</text>
</comment>
<evidence type="ECO:0000259" key="13">
    <source>
        <dbReference type="Pfam" id="PF00586"/>
    </source>
</evidence>
<keyword evidence="5 12" id="KW-0436">Ligase</keyword>
<evidence type="ECO:0000256" key="12">
    <source>
        <dbReference type="HAMAP-Rule" id="MF_00741"/>
    </source>
</evidence>
<dbReference type="GO" id="GO:0004641">
    <property type="term" value="F:phosphoribosylformylglycinamidine cyclo-ligase activity"/>
    <property type="evidence" value="ECO:0007669"/>
    <property type="project" value="UniProtKB-UniRule"/>
</dbReference>
<dbReference type="OrthoDB" id="9802507at2"/>
<keyword evidence="16" id="KW-1185">Reference proteome</keyword>
<dbReference type="NCBIfam" id="TIGR00878">
    <property type="entry name" value="purM"/>
    <property type="match status" value="1"/>
</dbReference>
<dbReference type="Gene3D" id="3.90.650.10">
    <property type="entry name" value="PurM-like C-terminal domain"/>
    <property type="match status" value="1"/>
</dbReference>
<dbReference type="CDD" id="cd02196">
    <property type="entry name" value="PurM"/>
    <property type="match status" value="1"/>
</dbReference>
<sequence>MSEAYKAAGVDIDAGNEMVQRIRKHVKRTVRPEVIGDVGGFAGLFALQSYDQPVLVSATDGVGTKLKIAFALDRHDTIGIDCVAMCVNDIVVQGAEPLFFLDYLATGHLDPKQAEMIVKGIADGCEQAGCALLGGETAEMPGMYQDQEYDLAGFCVGVVERDQILPRKDIRVGDQLIGLASNGLHSNGFSLVRKVLLSDSSVDFKERVPGSESTWEEELLTPTRIYVRSFLALQKCFTIKGGAHITGGGLVENVPRILPAGLMAQVDMHSWEVPPIFRFLAEKGQVSRQEMYRIFNMGIGMVFVVSESEVEEVIQAASELGEKAYHIGQIVSGDQGFVFTGGE</sequence>
<dbReference type="FunFam" id="3.90.650.10:FF:000001">
    <property type="entry name" value="Phosphoribosylformylglycinamidine cyclo-ligase"/>
    <property type="match status" value="1"/>
</dbReference>
<dbReference type="InterPro" id="IPR016188">
    <property type="entry name" value="PurM-like_N"/>
</dbReference>
<keyword evidence="7 12" id="KW-0067">ATP-binding</keyword>
<dbReference type="InterPro" id="IPR010918">
    <property type="entry name" value="PurM-like_C_dom"/>
</dbReference>
<keyword evidence="6 12" id="KW-0547">Nucleotide-binding</keyword>
<dbReference type="PANTHER" id="PTHR10520:SF12">
    <property type="entry name" value="TRIFUNCTIONAL PURINE BIOSYNTHETIC PROTEIN ADENOSINE-3"/>
    <property type="match status" value="1"/>
</dbReference>
<proteinExistence type="inferred from homology"/>
<feature type="domain" description="PurM-like C-terminal" evidence="14">
    <location>
        <begin position="171"/>
        <end position="338"/>
    </location>
</feature>
<evidence type="ECO:0000256" key="3">
    <source>
        <dbReference type="ARBA" id="ARBA00013047"/>
    </source>
</evidence>
<dbReference type="SUPFAM" id="SSF56042">
    <property type="entry name" value="PurM C-terminal domain-like"/>
    <property type="match status" value="1"/>
</dbReference>
<dbReference type="GO" id="GO:0004637">
    <property type="term" value="F:phosphoribosylamine-glycine ligase activity"/>
    <property type="evidence" value="ECO:0007669"/>
    <property type="project" value="TreeGrafter"/>
</dbReference>
<dbReference type="EMBL" id="QJKK01000013">
    <property type="protein sequence ID" value="RAL21464.1"/>
    <property type="molecule type" value="Genomic_DNA"/>
</dbReference>
<dbReference type="InterPro" id="IPR036921">
    <property type="entry name" value="PurM-like_N_sf"/>
</dbReference>
<evidence type="ECO:0000256" key="6">
    <source>
        <dbReference type="ARBA" id="ARBA00022741"/>
    </source>
</evidence>
<organism evidence="15 16">
    <name type="scientific">Thermoflavimicrobium daqui</name>
    <dbReference type="NCBI Taxonomy" id="2137476"/>
    <lineage>
        <taxon>Bacteria</taxon>
        <taxon>Bacillati</taxon>
        <taxon>Bacillota</taxon>
        <taxon>Bacilli</taxon>
        <taxon>Bacillales</taxon>
        <taxon>Thermoactinomycetaceae</taxon>
        <taxon>Thermoflavimicrobium</taxon>
    </lineage>
</organism>
<dbReference type="Proteomes" id="UP000251213">
    <property type="component" value="Unassembled WGS sequence"/>
</dbReference>
<comment type="similarity">
    <text evidence="2 12">Belongs to the AIR synthase family.</text>
</comment>
<evidence type="ECO:0000256" key="8">
    <source>
        <dbReference type="ARBA" id="ARBA00031908"/>
    </source>
</evidence>
<dbReference type="PANTHER" id="PTHR10520">
    <property type="entry name" value="TRIFUNCTIONAL PURINE BIOSYNTHETIC PROTEIN ADENOSINE-3-RELATED"/>
    <property type="match status" value="1"/>
</dbReference>
<evidence type="ECO:0000256" key="2">
    <source>
        <dbReference type="ARBA" id="ARBA00010280"/>
    </source>
</evidence>
<dbReference type="RefSeq" id="WP_113660137.1">
    <property type="nucleotide sequence ID" value="NZ_KZ845675.1"/>
</dbReference>
<dbReference type="UniPathway" id="UPA00074">
    <property type="reaction ID" value="UER00129"/>
</dbReference>
<keyword evidence="12" id="KW-0658">Purine biosynthesis</keyword>
<dbReference type="GO" id="GO:0046084">
    <property type="term" value="P:adenine biosynthetic process"/>
    <property type="evidence" value="ECO:0007669"/>
    <property type="project" value="TreeGrafter"/>
</dbReference>
<dbReference type="EC" id="6.3.3.1" evidence="3 12"/>
<reference evidence="15 16" key="2">
    <citation type="submission" date="2018-06" db="EMBL/GenBank/DDBJ databases">
        <authorList>
            <person name="Zhirakovskaya E."/>
        </authorList>
    </citation>
    <scope>NUCLEOTIDE SEQUENCE [LARGE SCALE GENOMIC DNA]</scope>
    <source>
        <strain evidence="15 16">FBKL4.011</strain>
    </source>
</reference>
<dbReference type="GO" id="GO:0005829">
    <property type="term" value="C:cytosol"/>
    <property type="evidence" value="ECO:0007669"/>
    <property type="project" value="TreeGrafter"/>
</dbReference>
<evidence type="ECO:0000256" key="7">
    <source>
        <dbReference type="ARBA" id="ARBA00022840"/>
    </source>
</evidence>
<dbReference type="GO" id="GO:0005524">
    <property type="term" value="F:ATP binding"/>
    <property type="evidence" value="ECO:0007669"/>
    <property type="project" value="UniProtKB-KW"/>
</dbReference>
<name>A0A364K1A5_9BACL</name>
<comment type="subcellular location">
    <subcellularLocation>
        <location evidence="12">Cytoplasm</location>
    </subcellularLocation>
</comment>
<gene>
    <name evidence="12" type="primary">purM</name>
    <name evidence="15" type="ORF">DL897_16030</name>
</gene>
<accession>A0A364K1A5</accession>
<dbReference type="InterPro" id="IPR036676">
    <property type="entry name" value="PurM-like_C_sf"/>
</dbReference>
<dbReference type="GO" id="GO:0006189">
    <property type="term" value="P:'de novo' IMP biosynthetic process"/>
    <property type="evidence" value="ECO:0007669"/>
    <property type="project" value="UniProtKB-UniRule"/>
</dbReference>
<comment type="catalytic activity">
    <reaction evidence="11 12">
        <text>2-formamido-N(1)-(5-O-phospho-beta-D-ribosyl)acetamidine + ATP = 5-amino-1-(5-phospho-beta-D-ribosyl)imidazole + ADP + phosphate + H(+)</text>
        <dbReference type="Rhea" id="RHEA:23032"/>
        <dbReference type="ChEBI" id="CHEBI:15378"/>
        <dbReference type="ChEBI" id="CHEBI:30616"/>
        <dbReference type="ChEBI" id="CHEBI:43474"/>
        <dbReference type="ChEBI" id="CHEBI:137981"/>
        <dbReference type="ChEBI" id="CHEBI:147287"/>
        <dbReference type="ChEBI" id="CHEBI:456216"/>
        <dbReference type="EC" id="6.3.3.1"/>
    </reaction>
</comment>
<protein>
    <recommendedName>
        <fullName evidence="4 12">Phosphoribosylformylglycinamidine cyclo-ligase</fullName>
        <ecNumber evidence="3 12">6.3.3.1</ecNumber>
    </recommendedName>
    <alternativeName>
        <fullName evidence="9 12">AIR synthase</fullName>
    </alternativeName>
    <alternativeName>
        <fullName evidence="10 12">AIRS</fullName>
    </alternativeName>
    <alternativeName>
        <fullName evidence="8 12">Phosphoribosyl-aminoimidazole synthetase</fullName>
    </alternativeName>
</protein>
<dbReference type="SUPFAM" id="SSF55326">
    <property type="entry name" value="PurM N-terminal domain-like"/>
    <property type="match status" value="1"/>
</dbReference>
<keyword evidence="12" id="KW-0963">Cytoplasm</keyword>
<dbReference type="InterPro" id="IPR004733">
    <property type="entry name" value="PurM_cligase"/>
</dbReference>
<evidence type="ECO:0000256" key="4">
    <source>
        <dbReference type="ARBA" id="ARBA00020367"/>
    </source>
</evidence>
<reference evidence="15 16" key="1">
    <citation type="submission" date="2018-06" db="EMBL/GenBank/DDBJ databases">
        <title>Thermoflavimicrobium daqus sp. nov., a thermophilic microbe isolated from Moutai-flavour Daqu.</title>
        <authorList>
            <person name="Wang X."/>
            <person name="Zhou H."/>
        </authorList>
    </citation>
    <scope>NUCLEOTIDE SEQUENCE [LARGE SCALE GENOMIC DNA]</scope>
    <source>
        <strain evidence="15 16">FBKL4.011</strain>
    </source>
</reference>
<evidence type="ECO:0000256" key="11">
    <source>
        <dbReference type="ARBA" id="ARBA00049057"/>
    </source>
</evidence>
<dbReference type="Pfam" id="PF00586">
    <property type="entry name" value="AIRS"/>
    <property type="match status" value="1"/>
</dbReference>
<dbReference type="Gene3D" id="3.30.1330.10">
    <property type="entry name" value="PurM-like, N-terminal domain"/>
    <property type="match status" value="1"/>
</dbReference>
<dbReference type="AlphaFoldDB" id="A0A364K1A5"/>
<dbReference type="HAMAP" id="MF_00741">
    <property type="entry name" value="AIRS"/>
    <property type="match status" value="1"/>
</dbReference>
<evidence type="ECO:0000313" key="16">
    <source>
        <dbReference type="Proteomes" id="UP000251213"/>
    </source>
</evidence>
<dbReference type="Pfam" id="PF02769">
    <property type="entry name" value="AIRS_C"/>
    <property type="match status" value="1"/>
</dbReference>
<comment type="pathway">
    <text evidence="1 12">Purine metabolism; IMP biosynthesis via de novo pathway; 5-amino-1-(5-phospho-D-ribosyl)imidazole from N(2)-formyl-N(1)-(5-phospho-D-ribosyl)glycinamide: step 2/2.</text>
</comment>
<evidence type="ECO:0000256" key="9">
    <source>
        <dbReference type="ARBA" id="ARBA00032931"/>
    </source>
</evidence>
<feature type="domain" description="PurM-like N-terminal" evidence="13">
    <location>
        <begin position="52"/>
        <end position="159"/>
    </location>
</feature>
<evidence type="ECO:0000313" key="15">
    <source>
        <dbReference type="EMBL" id="RAL21464.1"/>
    </source>
</evidence>
<evidence type="ECO:0000256" key="10">
    <source>
        <dbReference type="ARBA" id="ARBA00033093"/>
    </source>
</evidence>
<dbReference type="FunFam" id="3.30.1330.10:FF:000001">
    <property type="entry name" value="Phosphoribosylformylglycinamidine cyclo-ligase"/>
    <property type="match status" value="1"/>
</dbReference>
<evidence type="ECO:0000256" key="1">
    <source>
        <dbReference type="ARBA" id="ARBA00004686"/>
    </source>
</evidence>
<evidence type="ECO:0000259" key="14">
    <source>
        <dbReference type="Pfam" id="PF02769"/>
    </source>
</evidence>
<evidence type="ECO:0000256" key="5">
    <source>
        <dbReference type="ARBA" id="ARBA00022598"/>
    </source>
</evidence>